<gene>
    <name evidence="3" type="ORF">APR03_001133</name>
</gene>
<proteinExistence type="predicted"/>
<dbReference type="EMBL" id="JAMTCS010000003">
    <property type="protein sequence ID" value="MCP2263797.1"/>
    <property type="molecule type" value="Genomic_DNA"/>
</dbReference>
<feature type="region of interest" description="Disordered" evidence="1">
    <location>
        <begin position="130"/>
        <end position="151"/>
    </location>
</feature>
<dbReference type="RefSeq" id="WP_253833594.1">
    <property type="nucleotide sequence ID" value="NZ_JAMTCS010000003.1"/>
</dbReference>
<keyword evidence="2" id="KW-0472">Membrane</keyword>
<feature type="transmembrane region" description="Helical" evidence="2">
    <location>
        <begin position="53"/>
        <end position="74"/>
    </location>
</feature>
<sequence>MTRNTPPAALDEPVDERWLAHLRDVTAGVTPPTPADPHDMSRVAVRRTRARRAAFATGGGLTAVAAVAVTAFALSTSATGGTLLPGGSPAAVSAPADVAGGGAADPGVVPEGWHAHDLDDLSYALPPDVVSSGPTKDEPGETSQMWHHDGEDVPPYIRVARLTPEYEYYDTTASGLTSVPGEGAEGFDLPGSSTATVERGTPDLRAAMGLSTEGDPQVTPVRILVHPADSDVRYVITMTLPVGESGEDSELVDAFVGTLSLD</sequence>
<evidence type="ECO:0000256" key="2">
    <source>
        <dbReference type="SAM" id="Phobius"/>
    </source>
</evidence>
<organism evidence="3 4">
    <name type="scientific">Promicromonospora thailandica</name>
    <dbReference type="NCBI Taxonomy" id="765201"/>
    <lineage>
        <taxon>Bacteria</taxon>
        <taxon>Bacillati</taxon>
        <taxon>Actinomycetota</taxon>
        <taxon>Actinomycetes</taxon>
        <taxon>Micrococcales</taxon>
        <taxon>Promicromonosporaceae</taxon>
        <taxon>Promicromonospora</taxon>
    </lineage>
</organism>
<keyword evidence="4" id="KW-1185">Reference proteome</keyword>
<accession>A0A9X2FYQ4</accession>
<dbReference type="AlphaFoldDB" id="A0A9X2FYQ4"/>
<protein>
    <submittedName>
        <fullName evidence="3">Uncharacterized protein</fullName>
    </submittedName>
</protein>
<comment type="caution">
    <text evidence="3">The sequence shown here is derived from an EMBL/GenBank/DDBJ whole genome shotgun (WGS) entry which is preliminary data.</text>
</comment>
<dbReference type="Proteomes" id="UP001139493">
    <property type="component" value="Unassembled WGS sequence"/>
</dbReference>
<keyword evidence="2" id="KW-1133">Transmembrane helix</keyword>
<name>A0A9X2FYQ4_9MICO</name>
<evidence type="ECO:0000256" key="1">
    <source>
        <dbReference type="SAM" id="MobiDB-lite"/>
    </source>
</evidence>
<evidence type="ECO:0000313" key="4">
    <source>
        <dbReference type="Proteomes" id="UP001139493"/>
    </source>
</evidence>
<keyword evidence="2" id="KW-0812">Transmembrane</keyword>
<reference evidence="3" key="1">
    <citation type="submission" date="2022-06" db="EMBL/GenBank/DDBJ databases">
        <title>Genomic Encyclopedia of Archaeal and Bacterial Type Strains, Phase II (KMG-II): from individual species to whole genera.</title>
        <authorList>
            <person name="Goeker M."/>
        </authorList>
    </citation>
    <scope>NUCLEOTIDE SEQUENCE</scope>
    <source>
        <strain evidence="3">DSM 26652</strain>
    </source>
</reference>
<evidence type="ECO:0000313" key="3">
    <source>
        <dbReference type="EMBL" id="MCP2263797.1"/>
    </source>
</evidence>